<accession>A0A4R6W8U8</accession>
<dbReference type="Pfam" id="PF13366">
    <property type="entry name" value="PDDEXK_3"/>
    <property type="match status" value="1"/>
</dbReference>
<dbReference type="OrthoDB" id="9806869at2"/>
<name>A0A4R6W8U8_9SPHI</name>
<protein>
    <submittedName>
        <fullName evidence="1">GxxExxY protein</fullName>
    </submittedName>
</protein>
<comment type="caution">
    <text evidence="1">The sequence shown here is derived from an EMBL/GenBank/DDBJ whole genome shotgun (WGS) entry which is preliminary data.</text>
</comment>
<organism evidence="1 2">
    <name type="scientific">Sphingobacterium yanglingense</name>
    <dbReference type="NCBI Taxonomy" id="1437280"/>
    <lineage>
        <taxon>Bacteria</taxon>
        <taxon>Pseudomonadati</taxon>
        <taxon>Bacteroidota</taxon>
        <taxon>Sphingobacteriia</taxon>
        <taxon>Sphingobacteriales</taxon>
        <taxon>Sphingobacteriaceae</taxon>
        <taxon>Sphingobacterium</taxon>
    </lineage>
</organism>
<proteinExistence type="predicted"/>
<dbReference type="NCBIfam" id="TIGR04256">
    <property type="entry name" value="GxxExxY"/>
    <property type="match status" value="1"/>
</dbReference>
<sequence>MNKEIVYKNESFQIIGICMKIHSNLGAGFLESVYSEVLAKELKKEGIPFEQEKKLDLYYEDQKLSKYFKADFICFEDIILEIKSVNFLAEAFNKQLLNYLRATNKRLGILINFGQSSLTYKRIVNSKPA</sequence>
<evidence type="ECO:0000313" key="2">
    <source>
        <dbReference type="Proteomes" id="UP000295292"/>
    </source>
</evidence>
<gene>
    <name evidence="1" type="ORF">CLV99_4543</name>
</gene>
<dbReference type="RefSeq" id="WP_133586667.1">
    <property type="nucleotide sequence ID" value="NZ_SNYV01000019.1"/>
</dbReference>
<dbReference type="AlphaFoldDB" id="A0A4R6W8U8"/>
<evidence type="ECO:0000313" key="1">
    <source>
        <dbReference type="EMBL" id="TDQ73489.1"/>
    </source>
</evidence>
<dbReference type="EMBL" id="SNYV01000019">
    <property type="protein sequence ID" value="TDQ73489.1"/>
    <property type="molecule type" value="Genomic_DNA"/>
</dbReference>
<dbReference type="InterPro" id="IPR026350">
    <property type="entry name" value="GxxExxY"/>
</dbReference>
<dbReference type="Proteomes" id="UP000295292">
    <property type="component" value="Unassembled WGS sequence"/>
</dbReference>
<keyword evidence="2" id="KW-1185">Reference proteome</keyword>
<reference evidence="1 2" key="1">
    <citation type="submission" date="2019-03" db="EMBL/GenBank/DDBJ databases">
        <title>Genomic Encyclopedia of Archaeal and Bacterial Type Strains, Phase II (KMG-II): from individual species to whole genera.</title>
        <authorList>
            <person name="Goeker M."/>
        </authorList>
    </citation>
    <scope>NUCLEOTIDE SEQUENCE [LARGE SCALE GENOMIC DNA]</scope>
    <source>
        <strain evidence="1 2">DSM 28353</strain>
    </source>
</reference>